<organism evidence="6 7">
    <name type="scientific">Arsenicitalea aurantiaca</name>
    <dbReference type="NCBI Taxonomy" id="1783274"/>
    <lineage>
        <taxon>Bacteria</taxon>
        <taxon>Pseudomonadati</taxon>
        <taxon>Pseudomonadota</taxon>
        <taxon>Alphaproteobacteria</taxon>
        <taxon>Hyphomicrobiales</taxon>
        <taxon>Devosiaceae</taxon>
        <taxon>Arsenicitalea</taxon>
    </lineage>
</organism>
<dbReference type="RefSeq" id="WP_127188869.1">
    <property type="nucleotide sequence ID" value="NZ_RZNJ01000004.1"/>
</dbReference>
<dbReference type="Gene3D" id="3.50.30.40">
    <property type="entry name" value="Ribonuclease E inhibitor RraA/RraA-like"/>
    <property type="match status" value="1"/>
</dbReference>
<keyword evidence="7" id="KW-1185">Reference proteome</keyword>
<dbReference type="Pfam" id="PF03737">
    <property type="entry name" value="RraA-like"/>
    <property type="match status" value="1"/>
</dbReference>
<evidence type="ECO:0000256" key="5">
    <source>
        <dbReference type="PIRSR" id="PIRSR605493-1"/>
    </source>
</evidence>
<dbReference type="PANTHER" id="PTHR33254">
    <property type="entry name" value="4-HYDROXY-4-METHYL-2-OXOGLUTARATE ALDOLASE 3-RELATED"/>
    <property type="match status" value="1"/>
</dbReference>
<evidence type="ECO:0000256" key="4">
    <source>
        <dbReference type="ARBA" id="ARBA00030169"/>
    </source>
</evidence>
<keyword evidence="5" id="KW-0479">Metal-binding</keyword>
<dbReference type="EMBL" id="RZNJ01000004">
    <property type="protein sequence ID" value="RUT30089.1"/>
    <property type="molecule type" value="Genomic_DNA"/>
</dbReference>
<comment type="cofactor">
    <cofactor evidence="1">
        <name>a divalent metal cation</name>
        <dbReference type="ChEBI" id="CHEBI:60240"/>
    </cofactor>
</comment>
<evidence type="ECO:0000256" key="3">
    <source>
        <dbReference type="ARBA" id="ARBA00029596"/>
    </source>
</evidence>
<name>A0A433X7Q3_9HYPH</name>
<sequence length="265" mass="29462">MSETSRADVERDYEEYRAEGRVWGQVPIERIAAIKFPRASREIVEEFLTFEDLSTTVSDALDSLGLRGAVAGSHLKPVIAGRKMVGTATTVRSIPERKTPTQGYFDKDMIKMSTRESYYLGEPGDVLICDFGGNLDVSNMGGQSVTVARSRGFAGAIVNGAVRDVSTIKKIDYPVWSKGVTPITGKFRMEAVEMNGPVTVHDVAVYPGDLVVADDSGVCFVPYEHIGYVLEQLRAIAREEENMRELIESKRPLDELRPLYRKRYS</sequence>
<gene>
    <name evidence="6" type="ORF">EMQ25_12225</name>
</gene>
<evidence type="ECO:0000256" key="2">
    <source>
        <dbReference type="ARBA" id="ARBA00016549"/>
    </source>
</evidence>
<dbReference type="CDD" id="cd16841">
    <property type="entry name" value="RraA_family"/>
    <property type="match status" value="1"/>
</dbReference>
<dbReference type="GO" id="GO:0046872">
    <property type="term" value="F:metal ion binding"/>
    <property type="evidence" value="ECO:0007669"/>
    <property type="project" value="UniProtKB-KW"/>
</dbReference>
<proteinExistence type="predicted"/>
<comment type="cofactor">
    <cofactor evidence="5">
        <name>Mg(2+)</name>
        <dbReference type="ChEBI" id="CHEBI:18420"/>
    </cofactor>
</comment>
<evidence type="ECO:0000256" key="1">
    <source>
        <dbReference type="ARBA" id="ARBA00001968"/>
    </source>
</evidence>
<dbReference type="SUPFAM" id="SSF89562">
    <property type="entry name" value="RraA-like"/>
    <property type="match status" value="1"/>
</dbReference>
<dbReference type="InterPro" id="IPR036704">
    <property type="entry name" value="RraA/RraA-like_sf"/>
</dbReference>
<comment type="caution">
    <text evidence="6">The sequence shown here is derived from an EMBL/GenBank/DDBJ whole genome shotgun (WGS) entry which is preliminary data.</text>
</comment>
<dbReference type="PANTHER" id="PTHR33254:SF4">
    <property type="entry name" value="4-HYDROXY-4-METHYL-2-OXOGLUTARATE ALDOLASE 3-RELATED"/>
    <property type="match status" value="1"/>
</dbReference>
<reference evidence="6 7" key="1">
    <citation type="journal article" date="2016" name="Int. J. Syst. Evol. Microbiol.">
        <title>Arsenicitalea aurantiaca gen. nov., sp. nov., a new member of the family Hyphomicrobiaceae, isolated from high-arsenic sediment.</title>
        <authorList>
            <person name="Mu Y."/>
            <person name="Zhou L."/>
            <person name="Zeng X.C."/>
            <person name="Liu L."/>
            <person name="Pan Y."/>
            <person name="Chen X."/>
            <person name="Wang J."/>
            <person name="Li S."/>
            <person name="Li W.J."/>
            <person name="Wang Y."/>
        </authorList>
    </citation>
    <scope>NUCLEOTIDE SEQUENCE [LARGE SCALE GENOMIC DNA]</scope>
    <source>
        <strain evidence="6 7">42-50</strain>
    </source>
</reference>
<keyword evidence="5" id="KW-0460">Magnesium</keyword>
<protein>
    <recommendedName>
        <fullName evidence="2">Putative 4-hydroxy-4-methyl-2-oxoglutarate aldolase</fullName>
    </recommendedName>
    <alternativeName>
        <fullName evidence="3">Regulator of ribonuclease activity homolog</fullName>
    </alternativeName>
    <alternativeName>
        <fullName evidence="4">RraA-like protein</fullName>
    </alternativeName>
</protein>
<dbReference type="Proteomes" id="UP000281547">
    <property type="component" value="Unassembled WGS sequence"/>
</dbReference>
<feature type="binding site" evidence="5">
    <location>
        <position position="164"/>
    </location>
    <ligand>
        <name>Mg(2+)</name>
        <dbReference type="ChEBI" id="CHEBI:18420"/>
    </ligand>
</feature>
<feature type="binding site" evidence="5">
    <location>
        <position position="163"/>
    </location>
    <ligand>
        <name>substrate</name>
    </ligand>
</feature>
<dbReference type="InterPro" id="IPR005493">
    <property type="entry name" value="RraA/RraA-like"/>
</dbReference>
<evidence type="ECO:0000313" key="7">
    <source>
        <dbReference type="Proteomes" id="UP000281547"/>
    </source>
</evidence>
<dbReference type="AlphaFoldDB" id="A0A433X7Q3"/>
<dbReference type="OrthoDB" id="9812532at2"/>
<evidence type="ECO:0000313" key="6">
    <source>
        <dbReference type="EMBL" id="RUT30089.1"/>
    </source>
</evidence>
<accession>A0A433X7Q3</accession>